<keyword evidence="11" id="KW-0325">Glycoprotein</keyword>
<evidence type="ECO:0000256" key="11">
    <source>
        <dbReference type="ARBA" id="ARBA00023180"/>
    </source>
</evidence>
<dbReference type="InterPro" id="IPR040622">
    <property type="entry name" value="EGF_integrin_1"/>
</dbReference>
<dbReference type="GO" id="GO:0033627">
    <property type="term" value="P:cell adhesion mediated by integrin"/>
    <property type="evidence" value="ECO:0007669"/>
    <property type="project" value="TreeGrafter"/>
</dbReference>
<dbReference type="GO" id="GO:0008305">
    <property type="term" value="C:integrin complex"/>
    <property type="evidence" value="ECO:0007669"/>
    <property type="project" value="TreeGrafter"/>
</dbReference>
<feature type="domain" description="Integrin beta epidermal growth factor-like" evidence="13">
    <location>
        <begin position="224"/>
        <end position="252"/>
    </location>
</feature>
<keyword evidence="6" id="KW-0677">Repeat</keyword>
<dbReference type="GO" id="GO:0016477">
    <property type="term" value="P:cell migration"/>
    <property type="evidence" value="ECO:0007669"/>
    <property type="project" value="TreeGrafter"/>
</dbReference>
<dbReference type="SUPFAM" id="SSF69179">
    <property type="entry name" value="Integrin domains"/>
    <property type="match status" value="1"/>
</dbReference>
<evidence type="ECO:0000256" key="10">
    <source>
        <dbReference type="ARBA" id="ARBA00023157"/>
    </source>
</evidence>
<dbReference type="InterPro" id="IPR032695">
    <property type="entry name" value="Integrin_dom_sf"/>
</dbReference>
<evidence type="ECO:0000256" key="1">
    <source>
        <dbReference type="ARBA" id="ARBA00004479"/>
    </source>
</evidence>
<evidence type="ECO:0000256" key="8">
    <source>
        <dbReference type="ARBA" id="ARBA00023037"/>
    </source>
</evidence>
<dbReference type="PROSITE" id="PS52047">
    <property type="entry name" value="I_EGF_2"/>
    <property type="match status" value="4"/>
</dbReference>
<organism evidence="15 16">
    <name type="scientific">Caenorhabditis nigoni</name>
    <dbReference type="NCBI Taxonomy" id="1611254"/>
    <lineage>
        <taxon>Eukaryota</taxon>
        <taxon>Metazoa</taxon>
        <taxon>Ecdysozoa</taxon>
        <taxon>Nematoda</taxon>
        <taxon>Chromadorea</taxon>
        <taxon>Rhabditida</taxon>
        <taxon>Rhabditina</taxon>
        <taxon>Rhabditomorpha</taxon>
        <taxon>Rhabditoidea</taxon>
        <taxon>Rhabditidae</taxon>
        <taxon>Peloderinae</taxon>
        <taxon>Caenorhabditis</taxon>
    </lineage>
</organism>
<dbReference type="InterPro" id="IPR057243">
    <property type="entry name" value="Integrin_I-EGF_CS"/>
</dbReference>
<accession>A0A2G5SJH0</accession>
<reference evidence="16" key="1">
    <citation type="submission" date="2017-10" db="EMBL/GenBank/DDBJ databases">
        <title>Rapid genome shrinkage in a self-fertile nematode reveals novel sperm competition proteins.</title>
        <authorList>
            <person name="Yin D."/>
            <person name="Schwarz E.M."/>
            <person name="Thomas C.G."/>
            <person name="Felde R.L."/>
            <person name="Korf I.F."/>
            <person name="Cutter A.D."/>
            <person name="Schartner C.M."/>
            <person name="Ralston E.J."/>
            <person name="Meyer B.J."/>
            <person name="Haag E.S."/>
        </authorList>
    </citation>
    <scope>NUCLEOTIDE SEQUENCE [LARGE SCALE GENOMIC DNA]</scope>
    <source>
        <strain evidence="16">JU1422</strain>
    </source>
</reference>
<dbReference type="PANTHER" id="PTHR10082:SF60">
    <property type="entry name" value="INTEGRIN BETA-PS"/>
    <property type="match status" value="1"/>
</dbReference>
<evidence type="ECO:0000256" key="3">
    <source>
        <dbReference type="ARBA" id="ARBA00022536"/>
    </source>
</evidence>
<evidence type="ECO:0000313" key="15">
    <source>
        <dbReference type="EMBL" id="PIC15053.1"/>
    </source>
</evidence>
<dbReference type="Gene3D" id="3.30.1680.10">
    <property type="entry name" value="ligand-binding face of the semaphorins, domain 2"/>
    <property type="match status" value="1"/>
</dbReference>
<comment type="caution">
    <text evidence="15">The sequence shown here is derived from an EMBL/GenBank/DDBJ whole genome shotgun (WGS) entry which is preliminary data.</text>
</comment>
<evidence type="ECO:0000256" key="6">
    <source>
        <dbReference type="ARBA" id="ARBA00022737"/>
    </source>
</evidence>
<evidence type="ECO:0000256" key="9">
    <source>
        <dbReference type="ARBA" id="ARBA00023136"/>
    </source>
</evidence>
<keyword evidence="10" id="KW-1015">Disulfide bond</keyword>
<dbReference type="OrthoDB" id="410592at2759"/>
<sequence>MHSPVRILLCLALFLLKSSLSDETPDQLCNNLDAQQSCGQCIKAHAECAWCIDPHSSLVNRCQLKSKFTNETCTPHLVYSPQTAQVKTQQNLPLETKQHDGRTVVRLQPQAVSVRLMPGHSSTVTFKYLHQTDANRRGTEPETMEIQTSDVKESPINLKFFIVCDGELKETKSCRVQNNQIVEFKIEVTVNSCSNSGDVTLSVGILGQRTIAGLYVTTICGCECEKHPEINSRLCHQNGHLVCGQCVCDPSRGGDKCECPLATLGVSTASELEDKCKFNSSSPVCSSSGKCKCGQCQCNKPTVTGKFCQCDNDSCPLSANGKVCSGNGVCDCGTCKCEMGWERDDCSCSTASNNCVENGELCSNNGRCECNRCVCNMGNTGAFCGSIEKEQKPIEDKPTDEVPETTAASVTETISTTDLPSDEELEKALDDSVKSTEATSSSALKTFWLFCFFVAILFAH</sequence>
<dbReference type="GO" id="GO:0009986">
    <property type="term" value="C:cell surface"/>
    <property type="evidence" value="ECO:0007669"/>
    <property type="project" value="TreeGrafter"/>
</dbReference>
<evidence type="ECO:0000256" key="2">
    <source>
        <dbReference type="ARBA" id="ARBA00007449"/>
    </source>
</evidence>
<keyword evidence="7" id="KW-1133">Transmembrane helix</keyword>
<dbReference type="SUPFAM" id="SSF57196">
    <property type="entry name" value="EGF/Laminin"/>
    <property type="match status" value="1"/>
</dbReference>
<dbReference type="SUPFAM" id="SSF103575">
    <property type="entry name" value="Plexin repeat"/>
    <property type="match status" value="1"/>
</dbReference>
<evidence type="ECO:0000313" key="16">
    <source>
        <dbReference type="Proteomes" id="UP000230233"/>
    </source>
</evidence>
<comment type="similarity">
    <text evidence="2">Belongs to the integrin beta chain family.</text>
</comment>
<feature type="signal peptide" evidence="12">
    <location>
        <begin position="1"/>
        <end position="21"/>
    </location>
</feature>
<keyword evidence="8" id="KW-0401">Integrin</keyword>
<keyword evidence="9" id="KW-0472">Membrane</keyword>
<gene>
    <name evidence="15" type="primary">Cni-C05D9.3</name>
    <name evidence="15" type="synonym">Cnig_chr_X.g22175</name>
    <name evidence="15" type="ORF">B9Z55_022175</name>
</gene>
<evidence type="ECO:0000256" key="12">
    <source>
        <dbReference type="SAM" id="SignalP"/>
    </source>
</evidence>
<dbReference type="PROSITE" id="PS00243">
    <property type="entry name" value="I_EGF_1"/>
    <property type="match status" value="2"/>
</dbReference>
<feature type="chain" id="PRO_5013794689" evidence="12">
    <location>
        <begin position="22"/>
        <end position="460"/>
    </location>
</feature>
<feature type="domain" description="Integrin beta epidermal growth factor-like" evidence="14">
    <location>
        <begin position="271"/>
        <end position="309"/>
    </location>
</feature>
<dbReference type="GO" id="GO:0007160">
    <property type="term" value="P:cell-matrix adhesion"/>
    <property type="evidence" value="ECO:0007669"/>
    <property type="project" value="TreeGrafter"/>
</dbReference>
<dbReference type="EMBL" id="PDUG01000006">
    <property type="protein sequence ID" value="PIC15053.1"/>
    <property type="molecule type" value="Genomic_DNA"/>
</dbReference>
<dbReference type="InterPro" id="IPR015812">
    <property type="entry name" value="Integrin_bsu"/>
</dbReference>
<keyword evidence="16" id="KW-1185">Reference proteome</keyword>
<dbReference type="STRING" id="1611254.A0A2G5SJH0"/>
<dbReference type="Pfam" id="PF18372">
    <property type="entry name" value="I-EGF_1"/>
    <property type="match status" value="1"/>
</dbReference>
<keyword evidence="4" id="KW-0812">Transmembrane</keyword>
<evidence type="ECO:0000256" key="5">
    <source>
        <dbReference type="ARBA" id="ARBA00022729"/>
    </source>
</evidence>
<dbReference type="GO" id="GO:0005925">
    <property type="term" value="C:focal adhesion"/>
    <property type="evidence" value="ECO:0007669"/>
    <property type="project" value="TreeGrafter"/>
</dbReference>
<name>A0A2G5SJH0_9PELO</name>
<dbReference type="Pfam" id="PF23105">
    <property type="entry name" value="EGF_integrin"/>
    <property type="match status" value="1"/>
</dbReference>
<dbReference type="Proteomes" id="UP000230233">
    <property type="component" value="Chromosome X"/>
</dbReference>
<dbReference type="PANTHER" id="PTHR10082">
    <property type="entry name" value="INTEGRIN BETA SUBUNIT"/>
    <property type="match status" value="1"/>
</dbReference>
<dbReference type="Gene3D" id="2.10.25.10">
    <property type="entry name" value="Laminin"/>
    <property type="match status" value="3"/>
</dbReference>
<protein>
    <submittedName>
        <fullName evidence="15">Uncharacterized protein</fullName>
    </submittedName>
</protein>
<dbReference type="FunFam" id="2.10.25.10:FF:000036">
    <property type="entry name" value="Integrin beta"/>
    <property type="match status" value="1"/>
</dbReference>
<evidence type="ECO:0000259" key="13">
    <source>
        <dbReference type="Pfam" id="PF18372"/>
    </source>
</evidence>
<comment type="subcellular location">
    <subcellularLocation>
        <location evidence="1">Membrane</location>
        <topology evidence="1">Single-pass type I membrane protein</topology>
    </subcellularLocation>
</comment>
<dbReference type="InterPro" id="IPR057073">
    <property type="entry name" value="EGF_integrin_2"/>
</dbReference>
<dbReference type="Gene3D" id="2.60.40.1510">
    <property type="entry name" value="ntegrin, alpha v. Chain A, domain 3"/>
    <property type="match status" value="1"/>
</dbReference>
<evidence type="ECO:0000256" key="7">
    <source>
        <dbReference type="ARBA" id="ARBA00022989"/>
    </source>
</evidence>
<dbReference type="AlphaFoldDB" id="A0A2G5SJH0"/>
<dbReference type="PRINTS" id="PR01186">
    <property type="entry name" value="INTEGRINB"/>
</dbReference>
<dbReference type="GO" id="GO:0098609">
    <property type="term" value="P:cell-cell adhesion"/>
    <property type="evidence" value="ECO:0007669"/>
    <property type="project" value="TreeGrafter"/>
</dbReference>
<keyword evidence="5 12" id="KW-0732">Signal</keyword>
<proteinExistence type="inferred from homology"/>
<dbReference type="GO" id="GO:0007229">
    <property type="term" value="P:integrin-mediated signaling pathway"/>
    <property type="evidence" value="ECO:0007669"/>
    <property type="project" value="UniProtKB-KW"/>
</dbReference>
<keyword evidence="3" id="KW-0245">EGF-like domain</keyword>
<evidence type="ECO:0000256" key="4">
    <source>
        <dbReference type="ARBA" id="ARBA00022692"/>
    </source>
</evidence>
<dbReference type="GO" id="GO:0005178">
    <property type="term" value="F:integrin binding"/>
    <property type="evidence" value="ECO:0007669"/>
    <property type="project" value="TreeGrafter"/>
</dbReference>
<evidence type="ECO:0000259" key="14">
    <source>
        <dbReference type="Pfam" id="PF23105"/>
    </source>
</evidence>